<evidence type="ECO:0000313" key="2">
    <source>
        <dbReference type="EnsemblPlants" id="PGSC0003DMT400084940"/>
    </source>
</evidence>
<reference evidence="2" key="2">
    <citation type="submission" date="2015-06" db="UniProtKB">
        <authorList>
            <consortium name="EnsemblPlants"/>
        </authorList>
    </citation>
    <scope>IDENTIFICATION</scope>
    <source>
        <strain evidence="2">DM1-3 516 R44</strain>
    </source>
</reference>
<name>M1D8E7_SOLTU</name>
<dbReference type="Gramene" id="PGSC0003DMT400084940">
    <property type="protein sequence ID" value="PGSC0003DMT400084940"/>
    <property type="gene ID" value="PGSC0003DMG400034511"/>
</dbReference>
<reference evidence="3" key="1">
    <citation type="journal article" date="2011" name="Nature">
        <title>Genome sequence and analysis of the tuber crop potato.</title>
        <authorList>
            <consortium name="The Potato Genome Sequencing Consortium"/>
        </authorList>
    </citation>
    <scope>NUCLEOTIDE SEQUENCE [LARGE SCALE GENOMIC DNA]</scope>
    <source>
        <strain evidence="3">cv. DM1-3 516 R44</strain>
    </source>
</reference>
<evidence type="ECO:0000313" key="3">
    <source>
        <dbReference type="Proteomes" id="UP000011115"/>
    </source>
</evidence>
<feature type="region of interest" description="Disordered" evidence="1">
    <location>
        <begin position="99"/>
        <end position="132"/>
    </location>
</feature>
<protein>
    <submittedName>
        <fullName evidence="2">Polyprotein protein</fullName>
    </submittedName>
</protein>
<dbReference type="PaxDb" id="4113-PGSC0003DMT400084940"/>
<dbReference type="EnsemblPlants" id="PGSC0003DMT400084940">
    <property type="protein sequence ID" value="PGSC0003DMT400084940"/>
    <property type="gene ID" value="PGSC0003DMG400034511"/>
</dbReference>
<evidence type="ECO:0000256" key="1">
    <source>
        <dbReference type="SAM" id="MobiDB-lite"/>
    </source>
</evidence>
<feature type="compositionally biased region" description="Acidic residues" evidence="1">
    <location>
        <begin position="117"/>
        <end position="132"/>
    </location>
</feature>
<accession>M1D8E7</accession>
<organism evidence="2 3">
    <name type="scientific">Solanum tuberosum</name>
    <name type="common">Potato</name>
    <dbReference type="NCBI Taxonomy" id="4113"/>
    <lineage>
        <taxon>Eukaryota</taxon>
        <taxon>Viridiplantae</taxon>
        <taxon>Streptophyta</taxon>
        <taxon>Embryophyta</taxon>
        <taxon>Tracheophyta</taxon>
        <taxon>Spermatophyta</taxon>
        <taxon>Magnoliopsida</taxon>
        <taxon>eudicotyledons</taxon>
        <taxon>Gunneridae</taxon>
        <taxon>Pentapetalae</taxon>
        <taxon>asterids</taxon>
        <taxon>lamiids</taxon>
        <taxon>Solanales</taxon>
        <taxon>Solanaceae</taxon>
        <taxon>Solanoideae</taxon>
        <taxon>Solaneae</taxon>
        <taxon>Solanum</taxon>
    </lineage>
</organism>
<dbReference type="InParanoid" id="M1D8E7"/>
<keyword evidence="3" id="KW-1185">Reference proteome</keyword>
<dbReference type="AlphaFoldDB" id="M1D8E7"/>
<proteinExistence type="predicted"/>
<dbReference type="Proteomes" id="UP000011115">
    <property type="component" value="Unassembled WGS sequence"/>
</dbReference>
<sequence>MPYVLLVFATFGETPKFTKSTWRLAKSLLVRHLSTPLNPCCTVTFGEQTLARRKACERRQWEASEVTSLKAEVADLRKDVDYLKSTYFTSLIQATYDVDAPETSDIPPSNAHKDEPTIEELDAETDEEKIGA</sequence>
<dbReference type="HOGENOM" id="CLU_029307_11_2_1"/>